<dbReference type="RefSeq" id="WP_039327065.1">
    <property type="nucleotide sequence ID" value="NZ_JTJJ01000004.1"/>
</dbReference>
<dbReference type="InterPro" id="IPR009799">
    <property type="entry name" value="EthD_dom"/>
</dbReference>
<feature type="domain" description="EthD" evidence="1">
    <location>
        <begin position="12"/>
        <end position="109"/>
    </location>
</feature>
<comment type="caution">
    <text evidence="2">The sequence shown here is derived from an EMBL/GenBank/DDBJ whole genome shotgun (WGS) entry which is preliminary data.</text>
</comment>
<proteinExistence type="predicted"/>
<dbReference type="Proteomes" id="UP000030853">
    <property type="component" value="Unassembled WGS sequence"/>
</dbReference>
<dbReference type="NCBIfam" id="TIGR02118">
    <property type="entry name" value="EthD family reductase"/>
    <property type="match status" value="1"/>
</dbReference>
<organism evidence="2 3">
    <name type="scientific">Pantoea rodasii</name>
    <dbReference type="NCBI Taxonomy" id="1076549"/>
    <lineage>
        <taxon>Bacteria</taxon>
        <taxon>Pseudomonadati</taxon>
        <taxon>Pseudomonadota</taxon>
        <taxon>Gammaproteobacteria</taxon>
        <taxon>Enterobacterales</taxon>
        <taxon>Erwiniaceae</taxon>
        <taxon>Pantoea</taxon>
    </lineage>
</organism>
<reference evidence="2 3" key="1">
    <citation type="submission" date="2014-11" db="EMBL/GenBank/DDBJ databases">
        <title>Genome sequencing of Pantoea rodasii ND03.</title>
        <authorList>
            <person name="Muhamad Yunos N.Y."/>
            <person name="Chan K.-G."/>
        </authorList>
    </citation>
    <scope>NUCLEOTIDE SEQUENCE [LARGE SCALE GENOMIC DNA]</scope>
    <source>
        <strain evidence="2 3">ND03</strain>
    </source>
</reference>
<gene>
    <name evidence="2" type="ORF">QU24_00350</name>
</gene>
<evidence type="ECO:0000313" key="3">
    <source>
        <dbReference type="Proteomes" id="UP000030853"/>
    </source>
</evidence>
<dbReference type="InterPro" id="IPR011008">
    <property type="entry name" value="Dimeric_a/b-barrel"/>
</dbReference>
<accession>A0A0B1RBJ3</accession>
<evidence type="ECO:0000313" key="2">
    <source>
        <dbReference type="EMBL" id="KHJ69999.1"/>
    </source>
</evidence>
<dbReference type="AlphaFoldDB" id="A0A0B1RBJ3"/>
<dbReference type="GO" id="GO:0016491">
    <property type="term" value="F:oxidoreductase activity"/>
    <property type="evidence" value="ECO:0007669"/>
    <property type="project" value="InterPro"/>
</dbReference>
<dbReference type="Pfam" id="PF07110">
    <property type="entry name" value="EthD"/>
    <property type="match status" value="1"/>
</dbReference>
<name>A0A0B1RBJ3_9GAMM</name>
<protein>
    <submittedName>
        <fullName evidence="2">Ethyl tert-butyl ether degradation protein EthD</fullName>
    </submittedName>
</protein>
<sequence length="126" mass="14659">MLKLIMCAKRNPAISREEFDHHWRNVHAPLVRKHAELLGIRRYIQTVPYANPEAQDALQKTRGTLAVDFDGCAELWWDDLPSHLAARKTEQGLAALRELIEDERKFVDLENSQLWYGEERSIIPLL</sequence>
<dbReference type="SUPFAM" id="SSF54909">
    <property type="entry name" value="Dimeric alpha+beta barrel"/>
    <property type="match status" value="1"/>
</dbReference>
<dbReference type="EMBL" id="JTJJ01000004">
    <property type="protein sequence ID" value="KHJ69999.1"/>
    <property type="molecule type" value="Genomic_DNA"/>
</dbReference>
<evidence type="ECO:0000259" key="1">
    <source>
        <dbReference type="Pfam" id="PF07110"/>
    </source>
</evidence>
<dbReference type="Gene3D" id="3.30.70.100">
    <property type="match status" value="1"/>
</dbReference>